<keyword evidence="3" id="KW-0694">RNA-binding</keyword>
<dbReference type="GO" id="GO:0003723">
    <property type="term" value="F:RNA binding"/>
    <property type="evidence" value="ECO:0007669"/>
    <property type="project" value="UniProtKB-KW"/>
</dbReference>
<evidence type="ECO:0000256" key="1">
    <source>
        <dbReference type="ARBA" id="ARBA00022490"/>
    </source>
</evidence>
<dbReference type="GeneID" id="9057642"/>
<evidence type="ECO:0000256" key="4">
    <source>
        <dbReference type="ARBA" id="ARBA00022917"/>
    </source>
</evidence>
<accession>C5K7W6</accession>
<proteinExistence type="predicted"/>
<dbReference type="RefSeq" id="XP_002787855.1">
    <property type="nucleotide sequence ID" value="XM_002787809.1"/>
</dbReference>
<dbReference type="OrthoDB" id="10250414at2759"/>
<organism evidence="7">
    <name type="scientific">Perkinsus marinus (strain ATCC 50983 / TXsc)</name>
    <dbReference type="NCBI Taxonomy" id="423536"/>
    <lineage>
        <taxon>Eukaryota</taxon>
        <taxon>Sar</taxon>
        <taxon>Alveolata</taxon>
        <taxon>Perkinsozoa</taxon>
        <taxon>Perkinsea</taxon>
        <taxon>Perkinsida</taxon>
        <taxon>Perkinsidae</taxon>
        <taxon>Perkinsus</taxon>
    </lineage>
</organism>
<dbReference type="EMBL" id="GG671079">
    <property type="protein sequence ID" value="EER19651.1"/>
    <property type="molecule type" value="Genomic_DNA"/>
</dbReference>
<reference evidence="6 7" key="1">
    <citation type="submission" date="2008-07" db="EMBL/GenBank/DDBJ databases">
        <authorList>
            <person name="El-Sayed N."/>
            <person name="Caler E."/>
            <person name="Inman J."/>
            <person name="Amedeo P."/>
            <person name="Hass B."/>
            <person name="Wortman J."/>
        </authorList>
    </citation>
    <scope>NUCLEOTIDE SEQUENCE [LARGE SCALE GENOMIC DNA]</scope>
    <source>
        <strain evidence="7">ATCC 50983 / TXsc</strain>
    </source>
</reference>
<dbReference type="Proteomes" id="UP000007800">
    <property type="component" value="Unassembled WGS sequence"/>
</dbReference>
<dbReference type="PANTHER" id="PTHR14068">
    <property type="entry name" value="EUKARYOTIC TRANSLATION INITIATION FACTOR 3 EIF3 -RELATED"/>
    <property type="match status" value="1"/>
</dbReference>
<dbReference type="AlphaFoldDB" id="C5K7W6"/>
<dbReference type="PANTHER" id="PTHR14068:SF0">
    <property type="entry name" value="EUKARYOTIC TRANSLATION INITIATION FACTOR 3 SUBUNIT B"/>
    <property type="match status" value="1"/>
</dbReference>
<keyword evidence="2" id="KW-0396">Initiation factor</keyword>
<evidence type="ECO:0000313" key="7">
    <source>
        <dbReference type="Proteomes" id="UP000007800"/>
    </source>
</evidence>
<sequence length="581" mass="66395">MEEASLLEQLRDDQKNRLEDLQCEPTDLEECLSDADLDEFDDEQVGSSEKPFENRFLFLEETLREVAQNETKLPDFLDEKPLRTLANPATLVTTLLGFGRFTLYTQVKGLSLLCPDGKQVITLGRFISRWDLSRLTKPDEWTEGKWLKIRSCSSLAHLLAPMTLMLFAYVAPPNIGLVVQEHCMNNRKALTAWTNIPISDDKGTPNDQERTAKALRSWLESCSEVLEAVQTEISVPFRDIHPATTLRKWCTVLPKTGQTWSEFLSHEQALHSQLEPAIAWTVRRDKLIKCLTDCYAYFRESEATREQHLPKLRSSRELKTFQDKLRSIAECHAPLTVDDVLGAALEALWSRRPNASKLKGRAETSTPKPTSGPVVDKNTPSQKRDRDAKAKDQSIKPKSEPTTGPTAESLKKTHFAYPSGRASSTGLHGDNGGKRRGLRPLAFMLDELETWRYLLTAVTQNIFESAAGRGYRNAQESGFCIWSFQGRLMYKCPEESLWFSDWRPHPKQLLSEKELESIRKDYKQYIAQYEAGDRDFASQQRAAAVADRKAIQNDFRWKLQSMVKDLKEFRAEMRRSLARED</sequence>
<name>C5K7W6_PERM5</name>
<dbReference type="GO" id="GO:0031369">
    <property type="term" value="F:translation initiation factor binding"/>
    <property type="evidence" value="ECO:0007669"/>
    <property type="project" value="InterPro"/>
</dbReference>
<dbReference type="GO" id="GO:0003743">
    <property type="term" value="F:translation initiation factor activity"/>
    <property type="evidence" value="ECO:0007669"/>
    <property type="project" value="UniProtKB-KW"/>
</dbReference>
<feature type="region of interest" description="Disordered" evidence="5">
    <location>
        <begin position="356"/>
        <end position="410"/>
    </location>
</feature>
<evidence type="ECO:0000256" key="3">
    <source>
        <dbReference type="ARBA" id="ARBA00022884"/>
    </source>
</evidence>
<feature type="compositionally biased region" description="Basic and acidic residues" evidence="5">
    <location>
        <begin position="382"/>
        <end position="399"/>
    </location>
</feature>
<keyword evidence="7" id="KW-1185">Reference proteome</keyword>
<keyword evidence="1" id="KW-0963">Cytoplasm</keyword>
<gene>
    <name evidence="6" type="ORF">Pmar_PMAR012634</name>
</gene>
<dbReference type="InParanoid" id="C5K7W6"/>
<evidence type="ECO:0000313" key="6">
    <source>
        <dbReference type="EMBL" id="EER19651.1"/>
    </source>
</evidence>
<dbReference type="GO" id="GO:0005852">
    <property type="term" value="C:eukaryotic translation initiation factor 3 complex"/>
    <property type="evidence" value="ECO:0007669"/>
    <property type="project" value="InterPro"/>
</dbReference>
<keyword evidence="4" id="KW-0648">Protein biosynthesis</keyword>
<dbReference type="InterPro" id="IPR011400">
    <property type="entry name" value="EIF3B"/>
</dbReference>
<protein>
    <submittedName>
        <fullName evidence="6">Uncharacterized protein</fullName>
    </submittedName>
</protein>
<evidence type="ECO:0000256" key="2">
    <source>
        <dbReference type="ARBA" id="ARBA00022540"/>
    </source>
</evidence>
<evidence type="ECO:0000256" key="5">
    <source>
        <dbReference type="SAM" id="MobiDB-lite"/>
    </source>
</evidence>